<dbReference type="EMBL" id="JAOCDR010000045">
    <property type="protein sequence ID" value="MDH0657205.1"/>
    <property type="molecule type" value="Genomic_DNA"/>
</dbReference>
<organism evidence="1 2">
    <name type="scientific">Acinetobacter johnsonii</name>
    <dbReference type="NCBI Taxonomy" id="40214"/>
    <lineage>
        <taxon>Bacteria</taxon>
        <taxon>Pseudomonadati</taxon>
        <taxon>Pseudomonadota</taxon>
        <taxon>Gammaproteobacteria</taxon>
        <taxon>Moraxellales</taxon>
        <taxon>Moraxellaceae</taxon>
        <taxon>Acinetobacter</taxon>
    </lineage>
</organism>
<name>A0AA42LJ54_ACIJO</name>
<reference evidence="1" key="1">
    <citation type="submission" date="2022-09" db="EMBL/GenBank/DDBJ databases">
        <title>Intensive care unit water sources are persistently colonized with multi-drug resistant bacteria and are the site of extensive horizontal gene transfer of antibiotic resistance genes.</title>
        <authorList>
            <person name="Diorio-Toth L."/>
        </authorList>
    </citation>
    <scope>NUCLEOTIDE SEQUENCE</scope>
    <source>
        <strain evidence="1">GD03851</strain>
    </source>
</reference>
<dbReference type="RefSeq" id="WP_119064371.1">
    <property type="nucleotide sequence ID" value="NZ_JAOCDR010000045.1"/>
</dbReference>
<gene>
    <name evidence="1" type="ORF">N5D11_13970</name>
</gene>
<sequence length="169" mass="19416">MISLDISAQGIESIIAELEPTEKQVNAALSRTLNKMAKWIQTRTVKGLSAELQVMQKVLRRRMRKTTILKTSTGWTINLWYGLNEISLIHLNARETKRGVTAGKHKRDGAFIAKGQVFKRQGKGRLPLEKQTLEIKEKADSYLDGQAFSNGYQEQFFKVLEHELKWQMR</sequence>
<accession>A0AA42LJ54</accession>
<dbReference type="Pfam" id="PF06763">
    <property type="entry name" value="Minor_tail_Z"/>
    <property type="match status" value="1"/>
</dbReference>
<protein>
    <submittedName>
        <fullName evidence="1">Phage tail protein</fullName>
    </submittedName>
</protein>
<comment type="caution">
    <text evidence="1">The sequence shown here is derived from an EMBL/GenBank/DDBJ whole genome shotgun (WGS) entry which is preliminary data.</text>
</comment>
<evidence type="ECO:0000313" key="2">
    <source>
        <dbReference type="Proteomes" id="UP001161099"/>
    </source>
</evidence>
<proteinExistence type="predicted"/>
<dbReference type="InterPro" id="IPR010633">
    <property type="entry name" value="Phage_lambda_GpZ"/>
</dbReference>
<evidence type="ECO:0000313" key="1">
    <source>
        <dbReference type="EMBL" id="MDH0657205.1"/>
    </source>
</evidence>
<dbReference type="AlphaFoldDB" id="A0AA42LJ54"/>
<dbReference type="Proteomes" id="UP001161099">
    <property type="component" value="Unassembled WGS sequence"/>
</dbReference>